<name>A0A285UJC9_9STAP</name>
<dbReference type="OrthoDB" id="9802676at2"/>
<evidence type="ECO:0000313" key="2">
    <source>
        <dbReference type="EMBL" id="SOC41912.1"/>
    </source>
</evidence>
<dbReference type="PROSITE" id="PS51747">
    <property type="entry name" value="CYT_DCMP_DEAMINASES_2"/>
    <property type="match status" value="1"/>
</dbReference>
<dbReference type="PANTHER" id="PTHR11079">
    <property type="entry name" value="CYTOSINE DEAMINASE FAMILY MEMBER"/>
    <property type="match status" value="1"/>
</dbReference>
<dbReference type="RefSeq" id="WP_097040618.1">
    <property type="nucleotide sequence ID" value="NZ_OBQF01000003.1"/>
</dbReference>
<protein>
    <submittedName>
        <fullName evidence="2">tRNA(Arg) A34 adenosine deaminase TadA</fullName>
    </submittedName>
</protein>
<sequence length="158" mass="17786">MITEKDRRYLRRCVELAREALEKGNSPFGSVLVSKDGEVLFEDHNRDADGDNTRHPEFEIAKWAIAHLPEEDRRDAVVYTSGEHCSMCASAHGLAGLGRIVYASSGEQLKEWKKDMGIEDGMLRGLAITEVLRDVQVDGPEPELSGEVKKLQYEYHGR</sequence>
<dbReference type="Pfam" id="PF00383">
    <property type="entry name" value="dCMP_cyt_deam_1"/>
    <property type="match status" value="1"/>
</dbReference>
<dbReference type="EMBL" id="OBQF01000003">
    <property type="protein sequence ID" value="SOC41912.1"/>
    <property type="molecule type" value="Genomic_DNA"/>
</dbReference>
<proteinExistence type="predicted"/>
<feature type="domain" description="CMP/dCMP-type deaminase" evidence="1">
    <location>
        <begin position="4"/>
        <end position="129"/>
    </location>
</feature>
<dbReference type="GO" id="GO:0003824">
    <property type="term" value="F:catalytic activity"/>
    <property type="evidence" value="ECO:0007669"/>
    <property type="project" value="InterPro"/>
</dbReference>
<dbReference type="Proteomes" id="UP000219412">
    <property type="component" value="Unassembled WGS sequence"/>
</dbReference>
<dbReference type="CDD" id="cd01285">
    <property type="entry name" value="nucleoside_deaminase"/>
    <property type="match status" value="1"/>
</dbReference>
<evidence type="ECO:0000313" key="3">
    <source>
        <dbReference type="Proteomes" id="UP000219412"/>
    </source>
</evidence>
<dbReference type="Gene3D" id="3.40.140.10">
    <property type="entry name" value="Cytidine Deaminase, domain 2"/>
    <property type="match status" value="1"/>
</dbReference>
<evidence type="ECO:0000259" key="1">
    <source>
        <dbReference type="PROSITE" id="PS51747"/>
    </source>
</evidence>
<gene>
    <name evidence="2" type="ORF">SAMN05878391_1456</name>
</gene>
<dbReference type="AlphaFoldDB" id="A0A285UJC9"/>
<dbReference type="SUPFAM" id="SSF53927">
    <property type="entry name" value="Cytidine deaminase-like"/>
    <property type="match status" value="1"/>
</dbReference>
<accession>A0A285UJC9</accession>
<organism evidence="2 3">
    <name type="scientific">Salinicoccus kekensis</name>
    <dbReference type="NCBI Taxonomy" id="714307"/>
    <lineage>
        <taxon>Bacteria</taxon>
        <taxon>Bacillati</taxon>
        <taxon>Bacillota</taxon>
        <taxon>Bacilli</taxon>
        <taxon>Bacillales</taxon>
        <taxon>Staphylococcaceae</taxon>
        <taxon>Salinicoccus</taxon>
    </lineage>
</organism>
<keyword evidence="3" id="KW-1185">Reference proteome</keyword>
<dbReference type="InterPro" id="IPR016193">
    <property type="entry name" value="Cytidine_deaminase-like"/>
</dbReference>
<dbReference type="PANTHER" id="PTHR11079:SF179">
    <property type="entry name" value="TRNA(ADENINE(34)) DEAMINASE, CHLOROPLASTIC"/>
    <property type="match status" value="1"/>
</dbReference>
<reference evidence="3" key="1">
    <citation type="submission" date="2017-08" db="EMBL/GenBank/DDBJ databases">
        <authorList>
            <person name="Varghese N."/>
            <person name="Submissions S."/>
        </authorList>
    </citation>
    <scope>NUCLEOTIDE SEQUENCE [LARGE SCALE GENOMIC DNA]</scope>
    <source>
        <strain evidence="3">DSM 23173</strain>
    </source>
</reference>
<dbReference type="InterPro" id="IPR002125">
    <property type="entry name" value="CMP_dCMP_dom"/>
</dbReference>